<dbReference type="EMBL" id="QDEB01114201">
    <property type="protein sequence ID" value="RZB40988.1"/>
    <property type="molecule type" value="Genomic_DNA"/>
</dbReference>
<gene>
    <name evidence="1" type="ORF">BDFB_006054</name>
</gene>
<dbReference type="AlphaFoldDB" id="A0A482VCW6"/>
<dbReference type="Proteomes" id="UP000292052">
    <property type="component" value="Unassembled WGS sequence"/>
</dbReference>
<accession>A0A482VCW6</accession>
<proteinExistence type="predicted"/>
<evidence type="ECO:0000313" key="1">
    <source>
        <dbReference type="EMBL" id="RZB40988.1"/>
    </source>
</evidence>
<sequence length="55" mass="6725">TRNTKPPGERTDLLIHPRSTKFLHFNQVYEPNQELYDLYEEMRECEEELKNEQQS</sequence>
<evidence type="ECO:0000313" key="2">
    <source>
        <dbReference type="Proteomes" id="UP000292052"/>
    </source>
</evidence>
<reference evidence="1 2" key="1">
    <citation type="submission" date="2017-03" db="EMBL/GenBank/DDBJ databases">
        <title>Genome of the blue death feigning beetle - Asbolus verrucosus.</title>
        <authorList>
            <person name="Rider S.D."/>
        </authorList>
    </citation>
    <scope>NUCLEOTIDE SEQUENCE [LARGE SCALE GENOMIC DNA]</scope>
    <source>
        <strain evidence="1">Butters</strain>
        <tissue evidence="1">Head and leg muscle</tissue>
    </source>
</reference>
<name>A0A482VCW6_ASBVE</name>
<comment type="caution">
    <text evidence="1">The sequence shown here is derived from an EMBL/GenBank/DDBJ whole genome shotgun (WGS) entry which is preliminary data.</text>
</comment>
<keyword evidence="2" id="KW-1185">Reference proteome</keyword>
<protein>
    <submittedName>
        <fullName evidence="1">Uncharacterized protein</fullName>
    </submittedName>
</protein>
<dbReference type="OrthoDB" id="6742350at2759"/>
<organism evidence="1 2">
    <name type="scientific">Asbolus verrucosus</name>
    <name type="common">Desert ironclad beetle</name>
    <dbReference type="NCBI Taxonomy" id="1661398"/>
    <lineage>
        <taxon>Eukaryota</taxon>
        <taxon>Metazoa</taxon>
        <taxon>Ecdysozoa</taxon>
        <taxon>Arthropoda</taxon>
        <taxon>Hexapoda</taxon>
        <taxon>Insecta</taxon>
        <taxon>Pterygota</taxon>
        <taxon>Neoptera</taxon>
        <taxon>Endopterygota</taxon>
        <taxon>Coleoptera</taxon>
        <taxon>Polyphaga</taxon>
        <taxon>Cucujiformia</taxon>
        <taxon>Tenebrionidae</taxon>
        <taxon>Pimeliinae</taxon>
        <taxon>Asbolus</taxon>
    </lineage>
</organism>
<feature type="non-terminal residue" evidence="1">
    <location>
        <position position="1"/>
    </location>
</feature>